<protein>
    <submittedName>
        <fullName evidence="9">ABC transporter permease</fullName>
    </submittedName>
</protein>
<gene>
    <name evidence="9" type="ORF">G3I66_01525</name>
</gene>
<name>A0A6G3T6C4_9ACTN</name>
<keyword evidence="5 7" id="KW-1133">Transmembrane helix</keyword>
<accession>A0A6G3T6C4</accession>
<evidence type="ECO:0000313" key="10">
    <source>
        <dbReference type="Proteomes" id="UP000475666"/>
    </source>
</evidence>
<evidence type="ECO:0000313" key="9">
    <source>
        <dbReference type="EMBL" id="NEC31878.1"/>
    </source>
</evidence>
<dbReference type="RefSeq" id="WP_164270450.1">
    <property type="nucleotide sequence ID" value="NZ_JAAGMQ010000044.1"/>
</dbReference>
<evidence type="ECO:0000256" key="2">
    <source>
        <dbReference type="ARBA" id="ARBA00005236"/>
    </source>
</evidence>
<evidence type="ECO:0000256" key="3">
    <source>
        <dbReference type="ARBA" id="ARBA00022475"/>
    </source>
</evidence>
<comment type="caution">
    <text evidence="9">The sequence shown here is derived from an EMBL/GenBank/DDBJ whole genome shotgun (WGS) entry which is preliminary data.</text>
</comment>
<dbReference type="Pfam" id="PF02687">
    <property type="entry name" value="FtsX"/>
    <property type="match status" value="1"/>
</dbReference>
<dbReference type="Proteomes" id="UP000475666">
    <property type="component" value="Unassembled WGS sequence"/>
</dbReference>
<feature type="transmembrane region" description="Helical" evidence="7">
    <location>
        <begin position="46"/>
        <end position="72"/>
    </location>
</feature>
<keyword evidence="6 7" id="KW-0472">Membrane</keyword>
<feature type="transmembrane region" description="Helical" evidence="7">
    <location>
        <begin position="93"/>
        <end position="117"/>
    </location>
</feature>
<dbReference type="GO" id="GO:0098797">
    <property type="term" value="C:plasma membrane protein complex"/>
    <property type="evidence" value="ECO:0007669"/>
    <property type="project" value="TreeGrafter"/>
</dbReference>
<dbReference type="GO" id="GO:0044874">
    <property type="term" value="P:lipoprotein localization to outer membrane"/>
    <property type="evidence" value="ECO:0007669"/>
    <property type="project" value="TreeGrafter"/>
</dbReference>
<organism evidence="9 10">
    <name type="scientific">Streptomyces rubrogriseus</name>
    <dbReference type="NCBI Taxonomy" id="194673"/>
    <lineage>
        <taxon>Bacteria</taxon>
        <taxon>Bacillati</taxon>
        <taxon>Actinomycetota</taxon>
        <taxon>Actinomycetes</taxon>
        <taxon>Kitasatosporales</taxon>
        <taxon>Streptomycetaceae</taxon>
        <taxon>Streptomyces</taxon>
        <taxon>Streptomyces violaceoruber group</taxon>
    </lineage>
</organism>
<comment type="subcellular location">
    <subcellularLocation>
        <location evidence="1">Cell membrane</location>
        <topology evidence="1">Multi-pass membrane protein</topology>
    </subcellularLocation>
</comment>
<keyword evidence="4 7" id="KW-0812">Transmembrane</keyword>
<evidence type="ECO:0000259" key="8">
    <source>
        <dbReference type="Pfam" id="PF02687"/>
    </source>
</evidence>
<evidence type="ECO:0000256" key="6">
    <source>
        <dbReference type="ARBA" id="ARBA00023136"/>
    </source>
</evidence>
<evidence type="ECO:0000256" key="5">
    <source>
        <dbReference type="ARBA" id="ARBA00022989"/>
    </source>
</evidence>
<evidence type="ECO:0000256" key="4">
    <source>
        <dbReference type="ARBA" id="ARBA00022692"/>
    </source>
</evidence>
<dbReference type="AlphaFoldDB" id="A0A6G3T6C4"/>
<dbReference type="PANTHER" id="PTHR30489:SF0">
    <property type="entry name" value="LIPOPROTEIN-RELEASING SYSTEM TRANSMEMBRANE PROTEIN LOLE"/>
    <property type="match status" value="1"/>
</dbReference>
<dbReference type="InterPro" id="IPR051447">
    <property type="entry name" value="Lipoprotein-release_system"/>
</dbReference>
<feature type="domain" description="ABC3 transporter permease C-terminal" evidence="8">
    <location>
        <begin position="53"/>
        <end position="170"/>
    </location>
</feature>
<evidence type="ECO:0000256" key="7">
    <source>
        <dbReference type="SAM" id="Phobius"/>
    </source>
</evidence>
<reference evidence="9 10" key="1">
    <citation type="submission" date="2020-01" db="EMBL/GenBank/DDBJ databases">
        <title>Insect and environment-associated Actinomycetes.</title>
        <authorList>
            <person name="Currrie C."/>
            <person name="Chevrette M."/>
            <person name="Carlson C."/>
            <person name="Stubbendieck R."/>
            <person name="Wendt-Pienkowski E."/>
        </authorList>
    </citation>
    <scope>NUCLEOTIDE SEQUENCE [LARGE SCALE GENOMIC DNA]</scope>
    <source>
        <strain evidence="9 10">SID7739</strain>
    </source>
</reference>
<comment type="similarity">
    <text evidence="2">Belongs to the ABC-4 integral membrane protein family. LolC/E subfamily.</text>
</comment>
<proteinExistence type="inferred from homology"/>
<keyword evidence="3" id="KW-1003">Cell membrane</keyword>
<sequence length="187" mass="18899">VALLTGADLDAGAVHRAADDAGTVHLRSEERGSYVDSPLQSGGERIYTAAVAAAAGYAALALLLSLASAAPERAALLARLRTMGLTRAQGRRLLVLESLPQALPAALGGILTGWAAVRLLSPGIDLTTLAVPATTSPAGRAELSADPWSLAVPAVAVLVLAVGVAAVQAWWSGRRGAVAELRAGDAR</sequence>
<dbReference type="PANTHER" id="PTHR30489">
    <property type="entry name" value="LIPOPROTEIN-RELEASING SYSTEM TRANSMEMBRANE PROTEIN LOLE"/>
    <property type="match status" value="1"/>
</dbReference>
<feature type="transmembrane region" description="Helical" evidence="7">
    <location>
        <begin position="150"/>
        <end position="171"/>
    </location>
</feature>
<dbReference type="InterPro" id="IPR003838">
    <property type="entry name" value="ABC3_permease_C"/>
</dbReference>
<dbReference type="EMBL" id="JAAGMQ010000044">
    <property type="protein sequence ID" value="NEC31878.1"/>
    <property type="molecule type" value="Genomic_DNA"/>
</dbReference>
<evidence type="ECO:0000256" key="1">
    <source>
        <dbReference type="ARBA" id="ARBA00004651"/>
    </source>
</evidence>
<feature type="non-terminal residue" evidence="9">
    <location>
        <position position="1"/>
    </location>
</feature>